<protein>
    <submittedName>
        <fullName evidence="1">Uncharacterized protein</fullName>
    </submittedName>
</protein>
<dbReference type="VEuPathDB" id="FungiDB:PV07_12722"/>
<gene>
    <name evidence="1" type="ORF">PV07_12722</name>
</gene>
<sequence>MSSQRSPPDYDDFFSQNSILNIFRQCQELCPSLDIGGPGELRALTSSSTELAKDLLQCGKLDYNKPDDDGRIEPGEEPIQEIANFVARYWGPRDIGETRIETNAYQSILNRLEKLSEYEPALGQICRGVTEHLLFECASSPEILENLFRGDTFELCYTSSAYIEYRNRLANDGKDQNAELWYIEDRPTTVMFHIWSETIMTCLRRLKRQLEAIAPTRGRETSSQFLEKMRHLAPYYTKADLARRALLTRIGLPMEYYRQLGNEVFRPEKLPETYRLVKYAASLRVDPLDLTCPFPSASFPTELRMGAATENKWRLNSEYEYISCPLRLRWRDIDHLFCVRHSRHEVVGSVDKDEDAPVAPIEYSDRAAVVSDECLLYIHRLTKGGDEVNGGSFRNETATGCARRVSFTSVPRTYSGGESALLKILGEIRAVVEDYFADKDLPEYVGVDRDGWDSWDLVIFSEG</sequence>
<reference evidence="1 2" key="1">
    <citation type="submission" date="2015-01" db="EMBL/GenBank/DDBJ databases">
        <title>The Genome Sequence of Cladophialophora immunda CBS83496.</title>
        <authorList>
            <consortium name="The Broad Institute Genomics Platform"/>
            <person name="Cuomo C."/>
            <person name="de Hoog S."/>
            <person name="Gorbushina A."/>
            <person name="Stielow B."/>
            <person name="Teixiera M."/>
            <person name="Abouelleil A."/>
            <person name="Chapman S.B."/>
            <person name="Priest M."/>
            <person name="Young S.K."/>
            <person name="Wortman J."/>
            <person name="Nusbaum C."/>
            <person name="Birren B."/>
        </authorList>
    </citation>
    <scope>NUCLEOTIDE SEQUENCE [LARGE SCALE GENOMIC DNA]</scope>
    <source>
        <strain evidence="1 2">CBS 83496</strain>
    </source>
</reference>
<dbReference type="GeneID" id="27351916"/>
<dbReference type="AlphaFoldDB" id="A0A0D2AAQ6"/>
<keyword evidence="2" id="KW-1185">Reference proteome</keyword>
<dbReference type="HOGENOM" id="CLU_590509_0_0_1"/>
<proteinExistence type="predicted"/>
<evidence type="ECO:0000313" key="1">
    <source>
        <dbReference type="EMBL" id="KIW21857.1"/>
    </source>
</evidence>
<organism evidence="1 2">
    <name type="scientific">Cladophialophora immunda</name>
    <dbReference type="NCBI Taxonomy" id="569365"/>
    <lineage>
        <taxon>Eukaryota</taxon>
        <taxon>Fungi</taxon>
        <taxon>Dikarya</taxon>
        <taxon>Ascomycota</taxon>
        <taxon>Pezizomycotina</taxon>
        <taxon>Eurotiomycetes</taxon>
        <taxon>Chaetothyriomycetidae</taxon>
        <taxon>Chaetothyriales</taxon>
        <taxon>Herpotrichiellaceae</taxon>
        <taxon>Cladophialophora</taxon>
    </lineage>
</organism>
<dbReference type="Proteomes" id="UP000054466">
    <property type="component" value="Unassembled WGS sequence"/>
</dbReference>
<name>A0A0D2AAQ6_9EURO</name>
<evidence type="ECO:0000313" key="2">
    <source>
        <dbReference type="Proteomes" id="UP000054466"/>
    </source>
</evidence>
<dbReference type="RefSeq" id="XP_016242073.1">
    <property type="nucleotide sequence ID" value="XM_016400281.1"/>
</dbReference>
<dbReference type="EMBL" id="KN847126">
    <property type="protein sequence ID" value="KIW21857.1"/>
    <property type="molecule type" value="Genomic_DNA"/>
</dbReference>
<accession>A0A0D2AAQ6</accession>